<dbReference type="Proteomes" id="UP000305131">
    <property type="component" value="Unassembled WGS sequence"/>
</dbReference>
<dbReference type="GO" id="GO:0000287">
    <property type="term" value="F:magnesium ion binding"/>
    <property type="evidence" value="ECO:0007669"/>
    <property type="project" value="UniProtKB-UniRule"/>
</dbReference>
<comment type="caution">
    <text evidence="7">The sequence shown here is derived from an EMBL/GenBank/DDBJ whole genome shotgun (WGS) entry which is preliminary data.</text>
</comment>
<dbReference type="GO" id="GO:0090729">
    <property type="term" value="F:toxin activity"/>
    <property type="evidence" value="ECO:0007669"/>
    <property type="project" value="UniProtKB-KW"/>
</dbReference>
<dbReference type="InterPro" id="IPR002716">
    <property type="entry name" value="PIN_dom"/>
</dbReference>
<dbReference type="GO" id="GO:0016787">
    <property type="term" value="F:hydrolase activity"/>
    <property type="evidence" value="ECO:0007669"/>
    <property type="project" value="UniProtKB-KW"/>
</dbReference>
<keyword evidence="3 5" id="KW-0479">Metal-binding</keyword>
<dbReference type="InterPro" id="IPR029060">
    <property type="entry name" value="PIN-like_dom_sf"/>
</dbReference>
<comment type="function">
    <text evidence="5">Toxic component of a toxin-antitoxin (TA) system. An RNase.</text>
</comment>
<evidence type="ECO:0000256" key="2">
    <source>
        <dbReference type="ARBA" id="ARBA00022722"/>
    </source>
</evidence>
<organism evidence="7 8">
    <name type="scientific">Xanthobacter autotrophicus</name>
    <dbReference type="NCBI Taxonomy" id="280"/>
    <lineage>
        <taxon>Bacteria</taxon>
        <taxon>Pseudomonadati</taxon>
        <taxon>Pseudomonadota</taxon>
        <taxon>Alphaproteobacteria</taxon>
        <taxon>Hyphomicrobiales</taxon>
        <taxon>Xanthobacteraceae</taxon>
        <taxon>Xanthobacter</taxon>
    </lineage>
</organism>
<keyword evidence="2 5" id="KW-0540">Nuclease</keyword>
<dbReference type="Gene3D" id="3.40.50.1010">
    <property type="entry name" value="5'-nuclease"/>
    <property type="match status" value="1"/>
</dbReference>
<keyword evidence="5" id="KW-0800">Toxin</keyword>
<keyword evidence="5" id="KW-0460">Magnesium</keyword>
<feature type="binding site" evidence="5">
    <location>
        <position position="86"/>
    </location>
    <ligand>
        <name>Mg(2+)</name>
        <dbReference type="ChEBI" id="CHEBI:18420"/>
    </ligand>
</feature>
<dbReference type="RefSeq" id="WP_138397568.1">
    <property type="nucleotide sequence ID" value="NZ_JBAFVI010000004.1"/>
</dbReference>
<feature type="domain" description="PIN" evidence="6">
    <location>
        <begin position="2"/>
        <end position="112"/>
    </location>
</feature>
<evidence type="ECO:0000256" key="4">
    <source>
        <dbReference type="ARBA" id="ARBA00022801"/>
    </source>
</evidence>
<keyword evidence="1 5" id="KW-1277">Toxin-antitoxin system</keyword>
<evidence type="ECO:0000256" key="3">
    <source>
        <dbReference type="ARBA" id="ARBA00022723"/>
    </source>
</evidence>
<evidence type="ECO:0000313" key="8">
    <source>
        <dbReference type="Proteomes" id="UP000305131"/>
    </source>
</evidence>
<keyword evidence="4 5" id="KW-0378">Hydrolase</keyword>
<accession>A0A6C1KM27</accession>
<comment type="similarity">
    <text evidence="5">Belongs to the PINc/VapC protein family.</text>
</comment>
<evidence type="ECO:0000256" key="1">
    <source>
        <dbReference type="ARBA" id="ARBA00022649"/>
    </source>
</evidence>
<protein>
    <recommendedName>
        <fullName evidence="5">Ribonuclease VapC</fullName>
        <shortName evidence="5">RNase VapC</shortName>
        <ecNumber evidence="5">3.1.-.-</ecNumber>
    </recommendedName>
    <alternativeName>
        <fullName evidence="5">Toxin VapC</fullName>
    </alternativeName>
</protein>
<dbReference type="EMBL" id="VAUP01000002">
    <property type="protein sequence ID" value="TLX44941.1"/>
    <property type="molecule type" value="Genomic_DNA"/>
</dbReference>
<proteinExistence type="inferred from homology"/>
<dbReference type="GO" id="GO:0004540">
    <property type="term" value="F:RNA nuclease activity"/>
    <property type="evidence" value="ECO:0007669"/>
    <property type="project" value="InterPro"/>
</dbReference>
<gene>
    <name evidence="5" type="primary">vapC</name>
    <name evidence="7" type="ORF">FBQ73_00475</name>
</gene>
<evidence type="ECO:0000259" key="6">
    <source>
        <dbReference type="Pfam" id="PF01850"/>
    </source>
</evidence>
<name>A0A6C1KM27_XANAU</name>
<dbReference type="SUPFAM" id="SSF88723">
    <property type="entry name" value="PIN domain-like"/>
    <property type="match status" value="1"/>
</dbReference>
<reference evidence="7 8" key="1">
    <citation type="submission" date="2019-05" db="EMBL/GenBank/DDBJ databases">
        <authorList>
            <person name="Zhou X."/>
        </authorList>
    </citation>
    <scope>NUCLEOTIDE SEQUENCE [LARGE SCALE GENOMIC DNA]</scope>
    <source>
        <strain evidence="7 8">DSM 432</strain>
    </source>
</reference>
<dbReference type="EC" id="3.1.-.-" evidence="5"/>
<sequence length="121" mass="13120">MILVDTSIWIDHFRTGETRLAERLEAGEILTHPFVIGELALGNFRDRNTILAALADLPSAMVANDAEVLGLIEAASLHGRGIGLVDAHLLASVRLTPDTRLWTRDRRLGVIAAELGLDVST</sequence>
<dbReference type="AlphaFoldDB" id="A0A6C1KM27"/>
<dbReference type="Pfam" id="PF01850">
    <property type="entry name" value="PIN"/>
    <property type="match status" value="1"/>
</dbReference>
<evidence type="ECO:0000256" key="5">
    <source>
        <dbReference type="HAMAP-Rule" id="MF_00265"/>
    </source>
</evidence>
<dbReference type="InterPro" id="IPR022907">
    <property type="entry name" value="VapC_family"/>
</dbReference>
<evidence type="ECO:0000313" key="7">
    <source>
        <dbReference type="EMBL" id="TLX44941.1"/>
    </source>
</evidence>
<dbReference type="HAMAP" id="MF_00265">
    <property type="entry name" value="VapC_Nob1"/>
    <property type="match status" value="1"/>
</dbReference>
<feature type="binding site" evidence="5">
    <location>
        <position position="5"/>
    </location>
    <ligand>
        <name>Mg(2+)</name>
        <dbReference type="ChEBI" id="CHEBI:18420"/>
    </ligand>
</feature>
<comment type="cofactor">
    <cofactor evidence="5">
        <name>Mg(2+)</name>
        <dbReference type="ChEBI" id="CHEBI:18420"/>
    </cofactor>
</comment>
<dbReference type="GeneID" id="95771937"/>
<dbReference type="OrthoDB" id="329172at2"/>